<name>F0R3R5_PHOSB</name>
<reference evidence="2 3" key="1">
    <citation type="journal article" date="2011" name="Stand. Genomic Sci.">
        <title>Complete genome sequence of Bacteroides salanitronis type strain (BL78).</title>
        <authorList>
            <person name="Gronow S."/>
            <person name="Held B."/>
            <person name="Lucas S."/>
            <person name="Lapidus A."/>
            <person name="Del Rio T.G."/>
            <person name="Nolan M."/>
            <person name="Tice H."/>
            <person name="Deshpande S."/>
            <person name="Cheng J.F."/>
            <person name="Pitluck S."/>
            <person name="Liolios K."/>
            <person name="Pagani I."/>
            <person name="Ivanova N."/>
            <person name="Mavromatis K."/>
            <person name="Pati A."/>
            <person name="Tapia R."/>
            <person name="Han C."/>
            <person name="Goodwin L."/>
            <person name="Chen A."/>
            <person name="Palaniappan K."/>
            <person name="Land M."/>
            <person name="Hauser L."/>
            <person name="Chang Y.J."/>
            <person name="Jeffries C.D."/>
            <person name="Brambilla E.M."/>
            <person name="Rohde M."/>
            <person name="Goker M."/>
            <person name="Detter J.C."/>
            <person name="Woyke T."/>
            <person name="Bristow J."/>
            <person name="Markowitz V."/>
            <person name="Hugenholtz P."/>
            <person name="Kyrpides N.C."/>
            <person name="Klenk H.P."/>
            <person name="Eisen J.A."/>
        </authorList>
    </citation>
    <scope>NUCLEOTIDE SEQUENCE [LARGE SCALE GENOMIC DNA]</scope>
    <source>
        <strain evidence="2 3">DSM 18170</strain>
    </source>
</reference>
<evidence type="ECO:0000313" key="2">
    <source>
        <dbReference type="EMBL" id="ADY37694.1"/>
    </source>
</evidence>
<keyword evidence="1" id="KW-0812">Transmembrane</keyword>
<dbReference type="EMBL" id="CP002530">
    <property type="protein sequence ID" value="ADY37694.1"/>
    <property type="molecule type" value="Genomic_DNA"/>
</dbReference>
<dbReference type="OrthoDB" id="1049944at2"/>
<feature type="transmembrane region" description="Helical" evidence="1">
    <location>
        <begin position="88"/>
        <end position="107"/>
    </location>
</feature>
<dbReference type="STRING" id="667015.Bacsa_3166"/>
<keyword evidence="1" id="KW-0472">Membrane</keyword>
<keyword evidence="3" id="KW-1185">Reference proteome</keyword>
<accession>F0R3R5</accession>
<feature type="transmembrane region" description="Helical" evidence="1">
    <location>
        <begin position="48"/>
        <end position="68"/>
    </location>
</feature>
<dbReference type="eggNOG" id="ENOG5030NPX">
    <property type="taxonomic scope" value="Bacteria"/>
</dbReference>
<dbReference type="HOGENOM" id="CLU_1692012_0_0_10"/>
<evidence type="ECO:0000313" key="3">
    <source>
        <dbReference type="Proteomes" id="UP000007486"/>
    </source>
</evidence>
<keyword evidence="1" id="KW-1133">Transmembrane helix</keyword>
<protein>
    <submittedName>
        <fullName evidence="2">Uncharacterized protein</fullName>
    </submittedName>
</protein>
<dbReference type="Proteomes" id="UP000007486">
    <property type="component" value="Chromosome"/>
</dbReference>
<dbReference type="AlphaFoldDB" id="F0R3R5"/>
<evidence type="ECO:0000256" key="1">
    <source>
        <dbReference type="SAM" id="Phobius"/>
    </source>
</evidence>
<gene>
    <name evidence="2" type="ordered locus">Bacsa_3166</name>
</gene>
<proteinExistence type="predicted"/>
<sequence>MRYRKETISHFARNNLMREGRKYRYYFFDYLYYRLYVVYRKHNEAARLSACLLLGMVSMIIFFFFSIFFNKALTDDWFSLKNFTPIQIQSIFVGVGILCFIALFLRYTRKRTAAILLKYKGNMWNKIIPAWMIYCSPLLVFLIGIGICKLIYN</sequence>
<organism evidence="2 3">
    <name type="scientific">Phocaeicola salanitronis (strain DSM 18170 / JCM 13657 / CCUG 60908 / BL78)</name>
    <name type="common">Bacteroides salanitronis</name>
    <dbReference type="NCBI Taxonomy" id="667015"/>
    <lineage>
        <taxon>Bacteria</taxon>
        <taxon>Pseudomonadati</taxon>
        <taxon>Bacteroidota</taxon>
        <taxon>Bacteroidia</taxon>
        <taxon>Bacteroidales</taxon>
        <taxon>Bacteroidaceae</taxon>
        <taxon>Phocaeicola</taxon>
    </lineage>
</organism>
<dbReference type="KEGG" id="bsa:Bacsa_3166"/>
<feature type="transmembrane region" description="Helical" evidence="1">
    <location>
        <begin position="128"/>
        <end position="152"/>
    </location>
</feature>